<evidence type="ECO:0000256" key="4">
    <source>
        <dbReference type="ARBA" id="ARBA00022980"/>
    </source>
</evidence>
<evidence type="ECO:0000256" key="5">
    <source>
        <dbReference type="ARBA" id="ARBA00023274"/>
    </source>
</evidence>
<dbReference type="InterPro" id="IPR005709">
    <property type="entry name" value="Ribosomal_uS4_bac-type"/>
</dbReference>
<name>A0A1G2I1T9_9BACT</name>
<feature type="domain" description="RNA-binding S4" evidence="10">
    <location>
        <begin position="92"/>
        <end position="155"/>
    </location>
</feature>
<dbReference type="HAMAP" id="MF_01306_B">
    <property type="entry name" value="Ribosomal_uS4_B"/>
    <property type="match status" value="1"/>
</dbReference>
<dbReference type="FunFam" id="3.10.290.10:FF:000001">
    <property type="entry name" value="30S ribosomal protein S4"/>
    <property type="match status" value="1"/>
</dbReference>
<dbReference type="Pfam" id="PF00163">
    <property type="entry name" value="Ribosomal_S4"/>
    <property type="match status" value="1"/>
</dbReference>
<feature type="compositionally biased region" description="Polar residues" evidence="9">
    <location>
        <begin position="8"/>
        <end position="18"/>
    </location>
</feature>
<dbReference type="Proteomes" id="UP000176421">
    <property type="component" value="Unassembled WGS sequence"/>
</dbReference>
<dbReference type="GO" id="GO:0042274">
    <property type="term" value="P:ribosomal small subunit biogenesis"/>
    <property type="evidence" value="ECO:0007669"/>
    <property type="project" value="TreeGrafter"/>
</dbReference>
<evidence type="ECO:0000256" key="7">
    <source>
        <dbReference type="HAMAP-Rule" id="MF_01306"/>
    </source>
</evidence>
<evidence type="ECO:0000313" key="12">
    <source>
        <dbReference type="EMBL" id="OGZ68411.1"/>
    </source>
</evidence>
<dbReference type="SMART" id="SM01390">
    <property type="entry name" value="Ribosomal_S4"/>
    <property type="match status" value="1"/>
</dbReference>
<keyword evidence="3 7" id="KW-0694">RNA-binding</keyword>
<dbReference type="SUPFAM" id="SSF55174">
    <property type="entry name" value="Alpha-L RNA-binding motif"/>
    <property type="match status" value="1"/>
</dbReference>
<sequence length="202" mass="23616">MIHEKMAETNTNTKNTSVAEKGFPNSPAPRDQQRRGRRDSGSGYKKSLQEKQSLKRLYNLSEKQFKKYVTQSLLKRHKVENVSDELIRRLEKRLDNVIFRLGFAKTRKQARQMVSHAYFKVNGRPVNIASFEVERDDVVEIKETKKKKLIFKDLHDEIKKIQTPNWLNLNKDNLQAKVSGEPTLAEVNPPVEISLIFEFYSR</sequence>
<evidence type="ECO:0000259" key="11">
    <source>
        <dbReference type="SMART" id="SM01390"/>
    </source>
</evidence>
<dbReference type="NCBIfam" id="NF003717">
    <property type="entry name" value="PRK05327.1"/>
    <property type="match status" value="1"/>
</dbReference>
<feature type="compositionally biased region" description="Basic and acidic residues" evidence="9">
    <location>
        <begin position="31"/>
        <end position="40"/>
    </location>
</feature>
<evidence type="ECO:0000259" key="10">
    <source>
        <dbReference type="SMART" id="SM00363"/>
    </source>
</evidence>
<comment type="caution">
    <text evidence="12">The sequence shown here is derived from an EMBL/GenBank/DDBJ whole genome shotgun (WGS) entry which is preliminary data.</text>
</comment>
<proteinExistence type="inferred from homology"/>
<dbReference type="InterPro" id="IPR018079">
    <property type="entry name" value="Ribosomal_uS4_CS"/>
</dbReference>
<dbReference type="InterPro" id="IPR022801">
    <property type="entry name" value="Ribosomal_uS4"/>
</dbReference>
<dbReference type="PANTHER" id="PTHR11831:SF4">
    <property type="entry name" value="SMALL RIBOSOMAL SUBUNIT PROTEIN US4M"/>
    <property type="match status" value="1"/>
</dbReference>
<dbReference type="SMART" id="SM00363">
    <property type="entry name" value="S4"/>
    <property type="match status" value="1"/>
</dbReference>
<dbReference type="InterPro" id="IPR001912">
    <property type="entry name" value="Ribosomal_uS4_N"/>
</dbReference>
<feature type="region of interest" description="Disordered" evidence="9">
    <location>
        <begin position="1"/>
        <end position="49"/>
    </location>
</feature>
<reference evidence="12 13" key="1">
    <citation type="journal article" date="2016" name="Nat. Commun.">
        <title>Thousands of microbial genomes shed light on interconnected biogeochemical processes in an aquifer system.</title>
        <authorList>
            <person name="Anantharaman K."/>
            <person name="Brown C.T."/>
            <person name="Hug L.A."/>
            <person name="Sharon I."/>
            <person name="Castelle C.J."/>
            <person name="Probst A.J."/>
            <person name="Thomas B.C."/>
            <person name="Singh A."/>
            <person name="Wilkins M.J."/>
            <person name="Karaoz U."/>
            <person name="Brodie E.L."/>
            <person name="Williams K.H."/>
            <person name="Hubbard S.S."/>
            <person name="Banfield J.F."/>
        </authorList>
    </citation>
    <scope>NUCLEOTIDE SEQUENCE [LARGE SCALE GENOMIC DNA]</scope>
</reference>
<dbReference type="EMBL" id="MHOS01000022">
    <property type="protein sequence ID" value="OGZ68411.1"/>
    <property type="molecule type" value="Genomic_DNA"/>
</dbReference>
<evidence type="ECO:0000256" key="2">
    <source>
        <dbReference type="ARBA" id="ARBA00022730"/>
    </source>
</evidence>
<accession>A0A1G2I1T9</accession>
<dbReference type="PROSITE" id="PS50889">
    <property type="entry name" value="S4"/>
    <property type="match status" value="1"/>
</dbReference>
<protein>
    <recommendedName>
        <fullName evidence="6 7">Small ribosomal subunit protein uS4</fullName>
    </recommendedName>
</protein>
<comment type="subunit">
    <text evidence="7">Part of the 30S ribosomal subunit. Contacts protein S5. The interaction surface between S4 and S5 is involved in control of translational fidelity.</text>
</comment>
<comment type="similarity">
    <text evidence="1 7 8">Belongs to the universal ribosomal protein uS4 family.</text>
</comment>
<evidence type="ECO:0000256" key="9">
    <source>
        <dbReference type="SAM" id="MobiDB-lite"/>
    </source>
</evidence>
<dbReference type="InterPro" id="IPR002942">
    <property type="entry name" value="S4_RNA-bd"/>
</dbReference>
<keyword evidence="4 7" id="KW-0689">Ribosomal protein</keyword>
<gene>
    <name evidence="7" type="primary">rpsD</name>
    <name evidence="12" type="ORF">A3D35_01980</name>
</gene>
<dbReference type="Gene3D" id="3.10.290.10">
    <property type="entry name" value="RNA-binding S4 domain"/>
    <property type="match status" value="1"/>
</dbReference>
<dbReference type="CDD" id="cd00165">
    <property type="entry name" value="S4"/>
    <property type="match status" value="1"/>
</dbReference>
<dbReference type="PROSITE" id="PS00632">
    <property type="entry name" value="RIBOSOMAL_S4"/>
    <property type="match status" value="1"/>
</dbReference>
<organism evidence="12 13">
    <name type="scientific">Candidatus Staskawiczbacteria bacterium RIFCSPHIGHO2_02_FULL_34_9</name>
    <dbReference type="NCBI Taxonomy" id="1802206"/>
    <lineage>
        <taxon>Bacteria</taxon>
        <taxon>Candidatus Staskawicziibacteriota</taxon>
    </lineage>
</organism>
<evidence type="ECO:0000256" key="8">
    <source>
        <dbReference type="RuleBase" id="RU003699"/>
    </source>
</evidence>
<dbReference type="AlphaFoldDB" id="A0A1G2I1T9"/>
<comment type="function">
    <text evidence="7">With S5 and S12 plays an important role in translational accuracy.</text>
</comment>
<evidence type="ECO:0000256" key="6">
    <source>
        <dbReference type="ARBA" id="ARBA00035254"/>
    </source>
</evidence>
<keyword evidence="5 7" id="KW-0687">Ribonucleoprotein</keyword>
<dbReference type="GO" id="GO:0015935">
    <property type="term" value="C:small ribosomal subunit"/>
    <property type="evidence" value="ECO:0007669"/>
    <property type="project" value="InterPro"/>
</dbReference>
<dbReference type="Pfam" id="PF01479">
    <property type="entry name" value="S4"/>
    <property type="match status" value="1"/>
</dbReference>
<dbReference type="GO" id="GO:0006412">
    <property type="term" value="P:translation"/>
    <property type="evidence" value="ECO:0007669"/>
    <property type="project" value="UniProtKB-UniRule"/>
</dbReference>
<keyword evidence="2 7" id="KW-0699">rRNA-binding</keyword>
<feature type="domain" description="Small ribosomal subunit protein uS4 N-terminal" evidence="11">
    <location>
        <begin position="30"/>
        <end position="91"/>
    </location>
</feature>
<comment type="function">
    <text evidence="7">One of the primary rRNA binding proteins, it binds directly to 16S rRNA where it nucleates assembly of the body of the 30S subunit.</text>
</comment>
<dbReference type="GO" id="GO:0019843">
    <property type="term" value="F:rRNA binding"/>
    <property type="evidence" value="ECO:0007669"/>
    <property type="project" value="UniProtKB-UniRule"/>
</dbReference>
<dbReference type="PANTHER" id="PTHR11831">
    <property type="entry name" value="30S 40S RIBOSOMAL PROTEIN"/>
    <property type="match status" value="1"/>
</dbReference>
<evidence type="ECO:0000256" key="1">
    <source>
        <dbReference type="ARBA" id="ARBA00007465"/>
    </source>
</evidence>
<dbReference type="InterPro" id="IPR036986">
    <property type="entry name" value="S4_RNA-bd_sf"/>
</dbReference>
<dbReference type="STRING" id="1802206.A3D35_01980"/>
<evidence type="ECO:0000256" key="3">
    <source>
        <dbReference type="ARBA" id="ARBA00022884"/>
    </source>
</evidence>
<dbReference type="GO" id="GO:0003735">
    <property type="term" value="F:structural constituent of ribosome"/>
    <property type="evidence" value="ECO:0007669"/>
    <property type="project" value="InterPro"/>
</dbReference>
<evidence type="ECO:0000313" key="13">
    <source>
        <dbReference type="Proteomes" id="UP000176421"/>
    </source>
</evidence>
<dbReference type="Gene3D" id="1.10.1050.10">
    <property type="entry name" value="Ribosomal Protein S4 Delta 41, Chain A, domain 1"/>
    <property type="match status" value="1"/>
</dbReference>